<dbReference type="EMBL" id="FNON01000004">
    <property type="protein sequence ID" value="SDY15809.1"/>
    <property type="molecule type" value="Genomic_DNA"/>
</dbReference>
<dbReference type="Proteomes" id="UP000199515">
    <property type="component" value="Unassembled WGS sequence"/>
</dbReference>
<dbReference type="STRING" id="589385.SAMN05421504_104700"/>
<dbReference type="AlphaFoldDB" id="A0A1H3HMB0"/>
<dbReference type="RefSeq" id="WP_143047120.1">
    <property type="nucleotide sequence ID" value="NZ_FNON01000004.1"/>
</dbReference>
<accession>A0A1H3HMB0</accession>
<organism evidence="1 2">
    <name type="scientific">Amycolatopsis xylanica</name>
    <dbReference type="NCBI Taxonomy" id="589385"/>
    <lineage>
        <taxon>Bacteria</taxon>
        <taxon>Bacillati</taxon>
        <taxon>Actinomycetota</taxon>
        <taxon>Actinomycetes</taxon>
        <taxon>Pseudonocardiales</taxon>
        <taxon>Pseudonocardiaceae</taxon>
        <taxon>Amycolatopsis</taxon>
    </lineage>
</organism>
<gene>
    <name evidence="1" type="ORF">SAMN05421504_104700</name>
</gene>
<reference evidence="1 2" key="1">
    <citation type="submission" date="2016-10" db="EMBL/GenBank/DDBJ databases">
        <authorList>
            <person name="de Groot N.N."/>
        </authorList>
    </citation>
    <scope>NUCLEOTIDE SEQUENCE [LARGE SCALE GENOMIC DNA]</scope>
    <source>
        <strain evidence="1 2">CPCC 202699</strain>
    </source>
</reference>
<evidence type="ECO:0000313" key="2">
    <source>
        <dbReference type="Proteomes" id="UP000199515"/>
    </source>
</evidence>
<name>A0A1H3HMB0_9PSEU</name>
<protein>
    <submittedName>
        <fullName evidence="1">Uncharacterized protein</fullName>
    </submittedName>
</protein>
<sequence>MLARRTMVSAWMRLSRSSMIAYSVYPTQNEVEITVDEGEFDLVMTGEALEHCIERLTCALAELRAAQG</sequence>
<keyword evidence="2" id="KW-1185">Reference proteome</keyword>
<proteinExistence type="predicted"/>
<evidence type="ECO:0000313" key="1">
    <source>
        <dbReference type="EMBL" id="SDY15809.1"/>
    </source>
</evidence>